<gene>
    <name evidence="10" type="primary">ND3</name>
</gene>
<evidence type="ECO:0000256" key="6">
    <source>
        <dbReference type="ARBA" id="ARBA00022989"/>
    </source>
</evidence>
<keyword evidence="4 9" id="KW-0813">Transport</keyword>
<keyword evidence="7 9" id="KW-0472">Membrane</keyword>
<dbReference type="GO" id="GO:0031966">
    <property type="term" value="C:mitochondrial membrane"/>
    <property type="evidence" value="ECO:0007669"/>
    <property type="project" value="UniProtKB-SubCell"/>
</dbReference>
<sequence length="113" mass="13332">MITLIFFTLLSILICYLMLFTRSLILKKDFKEYLSYECGFESYKINRLPFSLNFFMLSIMFVIFDLEIIILIAMISSPVGLQMNTIVLGNMFLIFMLLTLLVEWSLNKLGWIF</sequence>
<reference evidence="10" key="2">
    <citation type="submission" date="2015-08" db="EMBL/GenBank/DDBJ databases">
        <authorList>
            <person name="Babu N.S."/>
            <person name="Beckwith C.J."/>
            <person name="Beseler K.G."/>
            <person name="Brison A."/>
            <person name="Carone J.V."/>
            <person name="Caskin T.P."/>
            <person name="Diamond M."/>
            <person name="Durham M.E."/>
            <person name="Foxe J.M."/>
            <person name="Go M."/>
            <person name="Henderson B.A."/>
            <person name="Jones I.B."/>
            <person name="McGettigan J.A."/>
            <person name="Micheletti S.J."/>
            <person name="Nasrallah M.E."/>
            <person name="Ortiz D."/>
            <person name="Piller C.R."/>
            <person name="Privatt S.R."/>
            <person name="Schneider S.L."/>
            <person name="Sharp S."/>
            <person name="Smith T.C."/>
            <person name="Stanton J.D."/>
            <person name="Ullery H.E."/>
            <person name="Wilson R.J."/>
            <person name="Serrano M.G."/>
            <person name="Buck G."/>
            <person name="Lee V."/>
            <person name="Wang Y."/>
            <person name="Carvalho R."/>
            <person name="Voegtly L."/>
            <person name="Shi R."/>
            <person name="Duckworth R."/>
            <person name="Johnson A."/>
            <person name="Loviza R."/>
            <person name="Walstead R."/>
            <person name="Shah Z."/>
            <person name="Kiflezghi M."/>
            <person name="Wade K."/>
            <person name="Ball S.L."/>
            <person name="Bradley K.W."/>
            <person name="Asai D.J."/>
            <person name="Bowman C.A."/>
            <person name="Russell D.A."/>
            <person name="Pope W.H."/>
            <person name="Jacobs-Sera D."/>
            <person name="Hendrix R.W."/>
            <person name="Hatfull G.F."/>
        </authorList>
    </citation>
    <scope>NUCLEOTIDE SEQUENCE</scope>
</reference>
<keyword evidence="9" id="KW-0249">Electron transport</keyword>
<comment type="similarity">
    <text evidence="2 9">Belongs to the complex I subunit 3 family.</text>
</comment>
<evidence type="ECO:0000256" key="8">
    <source>
        <dbReference type="ARBA" id="ARBA00049551"/>
    </source>
</evidence>
<dbReference type="PANTHER" id="PTHR11058">
    <property type="entry name" value="NADH-UBIQUINONE OXIDOREDUCTASE CHAIN 3"/>
    <property type="match status" value="1"/>
</dbReference>
<comment type="subcellular location">
    <subcellularLocation>
        <location evidence="1">Membrane</location>
    </subcellularLocation>
    <subcellularLocation>
        <location evidence="9">Mitochondrion membrane</location>
        <topology evidence="9">Multi-pass membrane protein</topology>
    </subcellularLocation>
</comment>
<dbReference type="PANTHER" id="PTHR11058:SF9">
    <property type="entry name" value="NADH-UBIQUINONE OXIDOREDUCTASE CHAIN 3"/>
    <property type="match status" value="1"/>
</dbReference>
<geneLocation type="mitochondrion" evidence="10"/>
<comment type="catalytic activity">
    <reaction evidence="8 9">
        <text>a ubiquinone + NADH + 5 H(+)(in) = a ubiquinol + NAD(+) + 4 H(+)(out)</text>
        <dbReference type="Rhea" id="RHEA:29091"/>
        <dbReference type="Rhea" id="RHEA-COMP:9565"/>
        <dbReference type="Rhea" id="RHEA-COMP:9566"/>
        <dbReference type="ChEBI" id="CHEBI:15378"/>
        <dbReference type="ChEBI" id="CHEBI:16389"/>
        <dbReference type="ChEBI" id="CHEBI:17976"/>
        <dbReference type="ChEBI" id="CHEBI:57540"/>
        <dbReference type="ChEBI" id="CHEBI:57945"/>
        <dbReference type="EC" id="7.1.1.2"/>
    </reaction>
</comment>
<evidence type="ECO:0000313" key="10">
    <source>
        <dbReference type="EMBL" id="ALF03945.1"/>
    </source>
</evidence>
<organism evidence="10">
    <name type="scientific">Trichuris sp. TTB2</name>
    <dbReference type="NCBI Taxonomy" id="1719122"/>
    <lineage>
        <taxon>Eukaryota</taxon>
        <taxon>Metazoa</taxon>
        <taxon>Ecdysozoa</taxon>
        <taxon>Nematoda</taxon>
        <taxon>Enoplea</taxon>
        <taxon>Dorylaimia</taxon>
        <taxon>Trichinellida</taxon>
        <taxon>Trichuridae</taxon>
        <taxon>Trichuris</taxon>
    </lineage>
</organism>
<dbReference type="EC" id="7.1.1.2" evidence="9"/>
<dbReference type="Gene3D" id="1.20.58.1610">
    <property type="entry name" value="NADH:ubiquinone/plastoquinone oxidoreductase, chain 3"/>
    <property type="match status" value="1"/>
</dbReference>
<evidence type="ECO:0000256" key="5">
    <source>
        <dbReference type="ARBA" id="ARBA00022692"/>
    </source>
</evidence>
<dbReference type="InterPro" id="IPR038430">
    <property type="entry name" value="NDAH_ubi_oxred_su3_sf"/>
</dbReference>
<feature type="transmembrane region" description="Helical" evidence="9">
    <location>
        <begin position="54"/>
        <end position="75"/>
    </location>
</feature>
<evidence type="ECO:0000256" key="1">
    <source>
        <dbReference type="ARBA" id="ARBA00004370"/>
    </source>
</evidence>
<protein>
    <recommendedName>
        <fullName evidence="3 9">NADH-ubiquinone oxidoreductase chain 3</fullName>
        <ecNumber evidence="9">7.1.1.2</ecNumber>
    </recommendedName>
</protein>
<proteinExistence type="inferred from homology"/>
<dbReference type="InterPro" id="IPR000440">
    <property type="entry name" value="NADH_UbQ/plastoQ_OxRdtase_su3"/>
</dbReference>
<feature type="transmembrane region" description="Helical" evidence="9">
    <location>
        <begin position="6"/>
        <end position="25"/>
    </location>
</feature>
<feature type="transmembrane region" description="Helical" evidence="9">
    <location>
        <begin position="87"/>
        <end position="106"/>
    </location>
</feature>
<keyword evidence="9" id="KW-0830">Ubiquinone</keyword>
<keyword evidence="6 9" id="KW-1133">Transmembrane helix</keyword>
<evidence type="ECO:0000256" key="4">
    <source>
        <dbReference type="ARBA" id="ARBA00022448"/>
    </source>
</evidence>
<dbReference type="EMBL" id="KT449825">
    <property type="protein sequence ID" value="ALF03945.1"/>
    <property type="molecule type" value="Genomic_DNA"/>
</dbReference>
<name>A0A0M3ULU7_9BILA</name>
<keyword evidence="9" id="KW-0679">Respiratory chain</keyword>
<reference evidence="10" key="1">
    <citation type="journal article" date="2015" name="PLoS Negl. Trop. Dis.">
        <title>Mitochondrial Genome Analyses Suggest Multiple Trichuris Species in Humans, Baboons, and Pigs from Different Geographical Regions.</title>
        <authorList>
            <person name="Hawash M.B."/>
            <person name="Andersen L.O."/>
            <person name="Gasser R.B."/>
            <person name="Stensvold C.R."/>
            <person name="Nejsum P."/>
        </authorList>
    </citation>
    <scope>NUCLEOTIDE SEQUENCE</scope>
</reference>
<evidence type="ECO:0000256" key="9">
    <source>
        <dbReference type="RuleBase" id="RU003640"/>
    </source>
</evidence>
<dbReference type="GO" id="GO:0030964">
    <property type="term" value="C:NADH dehydrogenase complex"/>
    <property type="evidence" value="ECO:0007669"/>
    <property type="project" value="TreeGrafter"/>
</dbReference>
<evidence type="ECO:0000256" key="7">
    <source>
        <dbReference type="ARBA" id="ARBA00023136"/>
    </source>
</evidence>
<evidence type="ECO:0000256" key="3">
    <source>
        <dbReference type="ARBA" id="ARBA00021007"/>
    </source>
</evidence>
<dbReference type="Pfam" id="PF00507">
    <property type="entry name" value="Oxidored_q4"/>
    <property type="match status" value="1"/>
</dbReference>
<keyword evidence="9" id="KW-0520">NAD</keyword>
<comment type="function">
    <text evidence="9">Core subunit of the mitochondrial membrane respiratory chain NADH dehydrogenase (Complex I) which catalyzes electron transfer from NADH through the respiratory chain, using ubiquinone as an electron acceptor. Essential for the catalytic activity of complex I.</text>
</comment>
<accession>A0A0M3ULU7</accession>
<keyword evidence="5 9" id="KW-0812">Transmembrane</keyword>
<keyword evidence="9 10" id="KW-0496">Mitochondrion</keyword>
<evidence type="ECO:0000256" key="2">
    <source>
        <dbReference type="ARBA" id="ARBA00008472"/>
    </source>
</evidence>
<keyword evidence="9" id="KW-1278">Translocase</keyword>
<dbReference type="AlphaFoldDB" id="A0A0M3ULU7"/>
<dbReference type="GO" id="GO:0008137">
    <property type="term" value="F:NADH dehydrogenase (ubiquinone) activity"/>
    <property type="evidence" value="ECO:0007669"/>
    <property type="project" value="UniProtKB-UniRule"/>
</dbReference>